<feature type="region of interest" description="Disordered" evidence="3">
    <location>
        <begin position="170"/>
        <end position="212"/>
    </location>
</feature>
<dbReference type="CDD" id="cd04514">
    <property type="entry name" value="Taspase1_like"/>
    <property type="match status" value="1"/>
</dbReference>
<dbReference type="GO" id="GO:0005737">
    <property type="term" value="C:cytoplasm"/>
    <property type="evidence" value="ECO:0007669"/>
    <property type="project" value="TreeGrafter"/>
</dbReference>
<proteinExistence type="predicted"/>
<sequence>MNSPSTANCDWSCIFVHAGAGYHSQANEPQHLRACALACKAAMALLRNGGSAVDGVEMALRCMEDNEITNSGFGSNLSLDGTVECDASIMEESGRSGAVGAVDSFKNPSALARLILDNSRRPMSLKRVPPILLAGPGAKMYAAQFHFPIINNEELVSHSAHQRWLKWKKELDGPRAPAPTPRTSSSHRASSRPRNPMRSSSMDTQGSLNSPRHETIRADAVDEAATEDEDLVTDTVGAICVDRWGRVAAGSSSGGIGMKFRGRVGPAALIGVGTWIRSDDDGMVVAATCSGTGEQMAHTMIASKAVERMFETDDEFNGLKIAIEHDFMGSNVVQESNMSSAVGIMAIKFDKACQNKRIHFSYGHTTDSMALAYQSASMKEPETIMSRNKRNPKACMGGIIVSIPPT</sequence>
<dbReference type="OrthoDB" id="77601at2759"/>
<evidence type="ECO:0000256" key="1">
    <source>
        <dbReference type="PIRSR" id="PIRSR600246-1"/>
    </source>
</evidence>
<dbReference type="Proteomes" id="UP000326924">
    <property type="component" value="Unassembled WGS sequence"/>
</dbReference>
<dbReference type="Gene3D" id="3.60.20.30">
    <property type="entry name" value="(Glycosyl)asparaginase"/>
    <property type="match status" value="1"/>
</dbReference>
<name>A0A5J5EEF6_9PEZI</name>
<evidence type="ECO:0000256" key="3">
    <source>
        <dbReference type="SAM" id="MobiDB-lite"/>
    </source>
</evidence>
<dbReference type="GO" id="GO:0051604">
    <property type="term" value="P:protein maturation"/>
    <property type="evidence" value="ECO:0007669"/>
    <property type="project" value="TreeGrafter"/>
</dbReference>
<feature type="compositionally biased region" description="Low complexity" evidence="3">
    <location>
        <begin position="192"/>
        <end position="202"/>
    </location>
</feature>
<dbReference type="InterPro" id="IPR029055">
    <property type="entry name" value="Ntn_hydrolases_N"/>
</dbReference>
<dbReference type="SUPFAM" id="SSF56235">
    <property type="entry name" value="N-terminal nucleophile aminohydrolases (Ntn hydrolases)"/>
    <property type="match status" value="1"/>
</dbReference>
<organism evidence="4 5">
    <name type="scientific">Sphaerosporella brunnea</name>
    <dbReference type="NCBI Taxonomy" id="1250544"/>
    <lineage>
        <taxon>Eukaryota</taxon>
        <taxon>Fungi</taxon>
        <taxon>Dikarya</taxon>
        <taxon>Ascomycota</taxon>
        <taxon>Pezizomycotina</taxon>
        <taxon>Pezizomycetes</taxon>
        <taxon>Pezizales</taxon>
        <taxon>Pyronemataceae</taxon>
        <taxon>Sphaerosporella</taxon>
    </lineage>
</organism>
<dbReference type="AlphaFoldDB" id="A0A5J5EEF6"/>
<feature type="site" description="Cleavage; by autolysis" evidence="2">
    <location>
        <begin position="234"/>
        <end position="235"/>
    </location>
</feature>
<comment type="caution">
    <text evidence="4">The sequence shown here is derived from an EMBL/GenBank/DDBJ whole genome shotgun (WGS) entry which is preliminary data.</text>
</comment>
<feature type="active site" description="Nucleophile" evidence="1">
    <location>
        <position position="235"/>
    </location>
</feature>
<keyword evidence="5" id="KW-1185">Reference proteome</keyword>
<evidence type="ECO:0000313" key="5">
    <source>
        <dbReference type="Proteomes" id="UP000326924"/>
    </source>
</evidence>
<dbReference type="InterPro" id="IPR037464">
    <property type="entry name" value="Taspase1"/>
</dbReference>
<protein>
    <submittedName>
        <fullName evidence="4">Nucleophile aminohydrolase</fullName>
    </submittedName>
</protein>
<dbReference type="InterPro" id="IPR000246">
    <property type="entry name" value="Peptidase_T2"/>
</dbReference>
<gene>
    <name evidence="4" type="ORF">FN846DRAFT_976037</name>
</gene>
<evidence type="ECO:0000256" key="2">
    <source>
        <dbReference type="PIRSR" id="PIRSR600246-3"/>
    </source>
</evidence>
<dbReference type="GO" id="GO:0004298">
    <property type="term" value="F:threonine-type endopeptidase activity"/>
    <property type="evidence" value="ECO:0007669"/>
    <property type="project" value="InterPro"/>
</dbReference>
<dbReference type="EMBL" id="VXIS01000370">
    <property type="protein sequence ID" value="KAA8894055.1"/>
    <property type="molecule type" value="Genomic_DNA"/>
</dbReference>
<accession>A0A5J5EEF6</accession>
<dbReference type="InParanoid" id="A0A5J5EEF6"/>
<dbReference type="Pfam" id="PF01112">
    <property type="entry name" value="Asparaginase_2"/>
    <property type="match status" value="1"/>
</dbReference>
<reference evidence="4 5" key="1">
    <citation type="submission" date="2019-09" db="EMBL/GenBank/DDBJ databases">
        <title>Draft genome of the ectomycorrhizal ascomycete Sphaerosporella brunnea.</title>
        <authorList>
            <consortium name="DOE Joint Genome Institute"/>
            <person name="Benucci G.M."/>
            <person name="Marozzi G."/>
            <person name="Antonielli L."/>
            <person name="Sanchez S."/>
            <person name="Marco P."/>
            <person name="Wang X."/>
            <person name="Falini L.B."/>
            <person name="Barry K."/>
            <person name="Haridas S."/>
            <person name="Lipzen A."/>
            <person name="Labutti K."/>
            <person name="Grigoriev I.V."/>
            <person name="Murat C."/>
            <person name="Martin F."/>
            <person name="Albertini E."/>
            <person name="Donnini D."/>
            <person name="Bonito G."/>
        </authorList>
    </citation>
    <scope>NUCLEOTIDE SEQUENCE [LARGE SCALE GENOMIC DNA]</scope>
    <source>
        <strain evidence="4 5">Sb_GMNB300</strain>
    </source>
</reference>
<keyword evidence="4" id="KW-0378">Hydrolase</keyword>
<dbReference type="PANTHER" id="PTHR10188">
    <property type="entry name" value="L-ASPARAGINASE"/>
    <property type="match status" value="1"/>
</dbReference>
<evidence type="ECO:0000313" key="4">
    <source>
        <dbReference type="EMBL" id="KAA8894055.1"/>
    </source>
</evidence>
<dbReference type="PANTHER" id="PTHR10188:SF8">
    <property type="entry name" value="THREONINE ASPARTASE 1"/>
    <property type="match status" value="1"/>
</dbReference>